<sequence length="287" mass="32336">MHSPANYHDYTEPTGTTDGVMTPPQDDSEDLQQIDDMTVYKLTRELQDNEANKRSLIGSKLPLSVLANEYVDPSFKNKIESMASNGLYYRPIRGDGNCAWRAVLYGLLDLIGSNKEQCQLMKSLLQNYHTMILDEAGFEKIAYEDFIDSFYEILDSLIAQGPQYIESNSFLENTELQNGSIVCLRFITSAYIKTHSDSYEPFLEGESIDSYCARNIEAFSVEADHLSLAALVSALAVVSLHISYIDGSNTESETIHILNPDYYVDQTDFGSIKLLYRPGHYDLLLDP</sequence>
<name>A0A1E4TG31_9ASCO</name>
<dbReference type="Gene3D" id="3.30.200.60">
    <property type="entry name" value="Peptidase C65 Otubain, subdomain 1"/>
    <property type="match status" value="1"/>
</dbReference>
<dbReference type="InterPro" id="IPR003323">
    <property type="entry name" value="OTU_dom"/>
</dbReference>
<evidence type="ECO:0000259" key="8">
    <source>
        <dbReference type="PROSITE" id="PS50802"/>
    </source>
</evidence>
<keyword evidence="4" id="KW-0833">Ubl conjugation pathway</keyword>
<dbReference type="GO" id="GO:0005634">
    <property type="term" value="C:nucleus"/>
    <property type="evidence" value="ECO:0007669"/>
    <property type="project" value="TreeGrafter"/>
</dbReference>
<protein>
    <recommendedName>
        <fullName evidence="2">ubiquitinyl hydrolase 1</fullName>
        <ecNumber evidence="2">3.4.19.12</ecNumber>
    </recommendedName>
</protein>
<feature type="domain" description="OTU" evidence="8">
    <location>
        <begin position="87"/>
        <end position="287"/>
    </location>
</feature>
<dbReference type="InterPro" id="IPR042467">
    <property type="entry name" value="Peptidase_C65_otubain_sub2"/>
</dbReference>
<evidence type="ECO:0000256" key="6">
    <source>
        <dbReference type="ARBA" id="ARBA00022807"/>
    </source>
</evidence>
<dbReference type="Gene3D" id="1.20.1300.20">
    <property type="entry name" value="Peptidase C65 Otubain, subdomain 2"/>
    <property type="match status" value="1"/>
</dbReference>
<keyword evidence="3" id="KW-0645">Protease</keyword>
<dbReference type="InterPro" id="IPR038765">
    <property type="entry name" value="Papain-like_cys_pep_sf"/>
</dbReference>
<dbReference type="PANTHER" id="PTHR12931">
    <property type="entry name" value="UBIQUITIN THIOLESTERASE PROTEIN OTUB"/>
    <property type="match status" value="1"/>
</dbReference>
<dbReference type="OrthoDB" id="18915at2759"/>
<dbReference type="InterPro" id="IPR042468">
    <property type="entry name" value="Peptidase_C65_otubain_sub1"/>
</dbReference>
<accession>A0A1E4TG31</accession>
<dbReference type="EMBL" id="KV453842">
    <property type="protein sequence ID" value="ODV90724.1"/>
    <property type="molecule type" value="Genomic_DNA"/>
</dbReference>
<evidence type="ECO:0000256" key="4">
    <source>
        <dbReference type="ARBA" id="ARBA00022786"/>
    </source>
</evidence>
<evidence type="ECO:0000256" key="5">
    <source>
        <dbReference type="ARBA" id="ARBA00022801"/>
    </source>
</evidence>
<dbReference type="GO" id="GO:0071108">
    <property type="term" value="P:protein K48-linked deubiquitination"/>
    <property type="evidence" value="ECO:0007669"/>
    <property type="project" value="TreeGrafter"/>
</dbReference>
<keyword evidence="5" id="KW-0378">Hydrolase</keyword>
<dbReference type="CDD" id="cd22749">
    <property type="entry name" value="Otubain_C65"/>
    <property type="match status" value="1"/>
</dbReference>
<keyword evidence="6" id="KW-0788">Thiol protease</keyword>
<dbReference type="GO" id="GO:0004843">
    <property type="term" value="F:cysteine-type deubiquitinase activity"/>
    <property type="evidence" value="ECO:0007669"/>
    <property type="project" value="UniProtKB-EC"/>
</dbReference>
<feature type="region of interest" description="Disordered" evidence="7">
    <location>
        <begin position="1"/>
        <end position="29"/>
    </location>
</feature>
<comment type="catalytic activity">
    <reaction evidence="1">
        <text>Thiol-dependent hydrolysis of ester, thioester, amide, peptide and isopeptide bonds formed by the C-terminal Gly of ubiquitin (a 76-residue protein attached to proteins as an intracellular targeting signal).</text>
        <dbReference type="EC" id="3.4.19.12"/>
    </reaction>
</comment>
<evidence type="ECO:0000256" key="1">
    <source>
        <dbReference type="ARBA" id="ARBA00000707"/>
    </source>
</evidence>
<dbReference type="SUPFAM" id="SSF54001">
    <property type="entry name" value="Cysteine proteinases"/>
    <property type="match status" value="1"/>
</dbReference>
<dbReference type="Pfam" id="PF10275">
    <property type="entry name" value="Peptidase_C65"/>
    <property type="match status" value="1"/>
</dbReference>
<dbReference type="AlphaFoldDB" id="A0A1E4TG31"/>
<evidence type="ECO:0000313" key="9">
    <source>
        <dbReference type="EMBL" id="ODV90724.1"/>
    </source>
</evidence>
<evidence type="ECO:0000256" key="2">
    <source>
        <dbReference type="ARBA" id="ARBA00012759"/>
    </source>
</evidence>
<dbReference type="GO" id="GO:0006508">
    <property type="term" value="P:proteolysis"/>
    <property type="evidence" value="ECO:0007669"/>
    <property type="project" value="UniProtKB-KW"/>
</dbReference>
<dbReference type="EC" id="3.4.19.12" evidence="2"/>
<dbReference type="PANTHER" id="PTHR12931:SF15">
    <property type="entry name" value="UBIQUITIN THIOESTERASE OTUBAIN-LIKE"/>
    <property type="match status" value="1"/>
</dbReference>
<proteinExistence type="predicted"/>
<evidence type="ECO:0000256" key="7">
    <source>
        <dbReference type="SAM" id="MobiDB-lite"/>
    </source>
</evidence>
<gene>
    <name evidence="9" type="ORF">CANCADRAFT_2453</name>
</gene>
<evidence type="ECO:0000313" key="10">
    <source>
        <dbReference type="Proteomes" id="UP000095023"/>
    </source>
</evidence>
<organism evidence="9 10">
    <name type="scientific">Tortispora caseinolytica NRRL Y-17796</name>
    <dbReference type="NCBI Taxonomy" id="767744"/>
    <lineage>
        <taxon>Eukaryota</taxon>
        <taxon>Fungi</taxon>
        <taxon>Dikarya</taxon>
        <taxon>Ascomycota</taxon>
        <taxon>Saccharomycotina</taxon>
        <taxon>Trigonopsidomycetes</taxon>
        <taxon>Trigonopsidales</taxon>
        <taxon>Trigonopsidaceae</taxon>
        <taxon>Tortispora</taxon>
    </lineage>
</organism>
<dbReference type="GO" id="GO:0043130">
    <property type="term" value="F:ubiquitin binding"/>
    <property type="evidence" value="ECO:0007669"/>
    <property type="project" value="TreeGrafter"/>
</dbReference>
<evidence type="ECO:0000256" key="3">
    <source>
        <dbReference type="ARBA" id="ARBA00022670"/>
    </source>
</evidence>
<dbReference type="PROSITE" id="PS50802">
    <property type="entry name" value="OTU"/>
    <property type="match status" value="1"/>
</dbReference>
<dbReference type="Proteomes" id="UP000095023">
    <property type="component" value="Unassembled WGS sequence"/>
</dbReference>
<dbReference type="InterPro" id="IPR019400">
    <property type="entry name" value="Peptidase_C65_otubain"/>
</dbReference>
<reference evidence="10" key="1">
    <citation type="submission" date="2016-02" db="EMBL/GenBank/DDBJ databases">
        <title>Comparative genomics of biotechnologically important yeasts.</title>
        <authorList>
            <consortium name="DOE Joint Genome Institute"/>
            <person name="Riley R."/>
            <person name="Haridas S."/>
            <person name="Wolfe K.H."/>
            <person name="Lopes M.R."/>
            <person name="Hittinger C.T."/>
            <person name="Goker M."/>
            <person name="Salamov A."/>
            <person name="Wisecaver J."/>
            <person name="Long T.M."/>
            <person name="Aerts A.L."/>
            <person name="Barry K."/>
            <person name="Choi C."/>
            <person name="Clum A."/>
            <person name="Coughlan A.Y."/>
            <person name="Deshpande S."/>
            <person name="Douglass A.P."/>
            <person name="Hanson S.J."/>
            <person name="Klenk H.-P."/>
            <person name="Labutti K."/>
            <person name="Lapidus A."/>
            <person name="Lindquist E."/>
            <person name="Lipzen A."/>
            <person name="Meier-Kolthoff J.P."/>
            <person name="Ohm R.A."/>
            <person name="Otillar R.P."/>
            <person name="Pangilinan J."/>
            <person name="Peng Y."/>
            <person name="Rokas A."/>
            <person name="Rosa C.A."/>
            <person name="Scheuner C."/>
            <person name="Sibirny A.A."/>
            <person name="Slot J.C."/>
            <person name="Stielow J.B."/>
            <person name="Sun H."/>
            <person name="Kurtzman C.P."/>
            <person name="Blackwell M."/>
            <person name="Jeffries T.W."/>
            <person name="Grigoriev I.V."/>
        </authorList>
    </citation>
    <scope>NUCLEOTIDE SEQUENCE [LARGE SCALE GENOMIC DNA]</scope>
    <source>
        <strain evidence="10">NRRL Y-17796</strain>
    </source>
</reference>
<keyword evidence="10" id="KW-1185">Reference proteome</keyword>